<accession>A0A0W0GF57</accession>
<dbReference type="Gene3D" id="1.10.510.10">
    <property type="entry name" value="Transferase(Phosphotransferase) domain 1"/>
    <property type="match status" value="1"/>
</dbReference>
<dbReference type="AlphaFoldDB" id="A0A0W0GF57"/>
<feature type="compositionally biased region" description="Basic residues" evidence="1">
    <location>
        <begin position="450"/>
        <end position="470"/>
    </location>
</feature>
<protein>
    <recommendedName>
        <fullName evidence="2">Fungal-type protein kinase domain-containing protein</fullName>
    </recommendedName>
</protein>
<dbReference type="InterPro" id="IPR008266">
    <property type="entry name" value="Tyr_kinase_AS"/>
</dbReference>
<evidence type="ECO:0000259" key="2">
    <source>
        <dbReference type="Pfam" id="PF17667"/>
    </source>
</evidence>
<feature type="domain" description="Fungal-type protein kinase" evidence="2">
    <location>
        <begin position="134"/>
        <end position="255"/>
    </location>
</feature>
<evidence type="ECO:0000256" key="1">
    <source>
        <dbReference type="SAM" id="MobiDB-lite"/>
    </source>
</evidence>
<dbReference type="SUPFAM" id="SSF56112">
    <property type="entry name" value="Protein kinase-like (PK-like)"/>
    <property type="match status" value="1"/>
</dbReference>
<organism evidence="3 4">
    <name type="scientific">Moniliophthora roreri</name>
    <name type="common">Frosty pod rot fungus</name>
    <name type="synonym">Monilia roreri</name>
    <dbReference type="NCBI Taxonomy" id="221103"/>
    <lineage>
        <taxon>Eukaryota</taxon>
        <taxon>Fungi</taxon>
        <taxon>Dikarya</taxon>
        <taxon>Basidiomycota</taxon>
        <taxon>Agaricomycotina</taxon>
        <taxon>Agaricomycetes</taxon>
        <taxon>Agaricomycetidae</taxon>
        <taxon>Agaricales</taxon>
        <taxon>Marasmiineae</taxon>
        <taxon>Marasmiaceae</taxon>
        <taxon>Moniliophthora</taxon>
    </lineage>
</organism>
<feature type="region of interest" description="Disordered" evidence="1">
    <location>
        <begin position="427"/>
        <end position="470"/>
    </location>
</feature>
<comment type="caution">
    <text evidence="3">The sequence shown here is derived from an EMBL/GenBank/DDBJ whole genome shotgun (WGS) entry which is preliminary data.</text>
</comment>
<proteinExistence type="predicted"/>
<dbReference type="InterPro" id="IPR040976">
    <property type="entry name" value="Pkinase_fungal"/>
</dbReference>
<dbReference type="Pfam" id="PF17667">
    <property type="entry name" value="Pkinase_fungal"/>
    <property type="match status" value="1"/>
</dbReference>
<dbReference type="GO" id="GO:0004672">
    <property type="term" value="F:protein kinase activity"/>
    <property type="evidence" value="ECO:0007669"/>
    <property type="project" value="InterPro"/>
</dbReference>
<dbReference type="PROSITE" id="PS00109">
    <property type="entry name" value="PROTEIN_KINASE_TYR"/>
    <property type="match status" value="1"/>
</dbReference>
<dbReference type="PANTHER" id="PTHR38248:SF2">
    <property type="entry name" value="FUNK1 11"/>
    <property type="match status" value="1"/>
</dbReference>
<evidence type="ECO:0000313" key="4">
    <source>
        <dbReference type="Proteomes" id="UP000054988"/>
    </source>
</evidence>
<dbReference type="InterPro" id="IPR011009">
    <property type="entry name" value="Kinase-like_dom_sf"/>
</dbReference>
<reference evidence="3 4" key="1">
    <citation type="submission" date="2015-12" db="EMBL/GenBank/DDBJ databases">
        <title>Draft genome sequence of Moniliophthora roreri, the causal agent of frosty pod rot of cacao.</title>
        <authorList>
            <person name="Aime M.C."/>
            <person name="Diaz-Valderrama J.R."/>
            <person name="Kijpornyongpan T."/>
            <person name="Phillips-Mora W."/>
        </authorList>
    </citation>
    <scope>NUCLEOTIDE SEQUENCE [LARGE SCALE GENOMIC DNA]</scope>
    <source>
        <strain evidence="3 4">MCA 2952</strain>
    </source>
</reference>
<dbReference type="Proteomes" id="UP000054988">
    <property type="component" value="Unassembled WGS sequence"/>
</dbReference>
<sequence>MDSRLFAPHVSALKALNAKGVFGLDQDPMICKVSDERTKTFQFYSGVNLTTNSSISPAGRSIRRFEGVDESGNKLHLKETRGIFADSYHKGGDFYGESKGIGRLIPTVLAHGDVTGRWQTTDSHEWCVGELRKQFRVHRHYLIVLKVGGPLSKFRITEELVTALRDALQAHTEAYRKGILHRDISIGNILISENGGGLLIDWEFSKPIANPEVRVMARTGTWQFMSAHPLLNPSGAVEHALVDGLESFFHVLCYVILVHCQHKFPKQLLKSHLKSVYDAWFLEEDNEEDNEDNEDNEDGKEGEVVGGYAKRRALANCFMAEEPRLPHDPLRDLVIALEDVIGVRYKMPPTQKARTIYEGLRAKYDMTDEELEEQPVWRYDETMRKLNESSQWMLDTFNKALEDPRGLKAKPVRRKFLSTNCKRIRKTLKARSNRGSTNQGDSGQAGGSGSKRKRTDVHGLGSKKARKGGC</sequence>
<evidence type="ECO:0000313" key="3">
    <source>
        <dbReference type="EMBL" id="KTB47174.1"/>
    </source>
</evidence>
<dbReference type="eggNOG" id="ENOG502SIZI">
    <property type="taxonomic scope" value="Eukaryota"/>
</dbReference>
<gene>
    <name evidence="3" type="ORF">WG66_249</name>
</gene>
<dbReference type="EMBL" id="LATX01000102">
    <property type="protein sequence ID" value="KTB47174.1"/>
    <property type="molecule type" value="Genomic_DNA"/>
</dbReference>
<dbReference type="PANTHER" id="PTHR38248">
    <property type="entry name" value="FUNK1 6"/>
    <property type="match status" value="1"/>
</dbReference>
<name>A0A0W0GF57_MONRR</name>